<protein>
    <recommendedName>
        <fullName evidence="1">Transcobalamin-like C-terminal domain-containing protein</fullName>
    </recommendedName>
</protein>
<feature type="domain" description="Transcobalamin-like C-terminal" evidence="1">
    <location>
        <begin position="61"/>
        <end position="129"/>
    </location>
</feature>
<dbReference type="EMBL" id="MFEO01000014">
    <property type="protein sequence ID" value="OGE89925.1"/>
    <property type="molecule type" value="Genomic_DNA"/>
</dbReference>
<accession>A0A1F5PJ11</accession>
<proteinExistence type="predicted"/>
<dbReference type="AlphaFoldDB" id="A0A1F5PJ11"/>
<reference evidence="2 3" key="1">
    <citation type="journal article" date="2016" name="Nat. Commun.">
        <title>Thousands of microbial genomes shed light on interconnected biogeochemical processes in an aquifer system.</title>
        <authorList>
            <person name="Anantharaman K."/>
            <person name="Brown C.T."/>
            <person name="Hug L.A."/>
            <person name="Sharon I."/>
            <person name="Castelle C.J."/>
            <person name="Probst A.J."/>
            <person name="Thomas B.C."/>
            <person name="Singh A."/>
            <person name="Wilkins M.J."/>
            <person name="Karaoz U."/>
            <person name="Brodie E.L."/>
            <person name="Williams K.H."/>
            <person name="Hubbard S.S."/>
            <person name="Banfield J.F."/>
        </authorList>
    </citation>
    <scope>NUCLEOTIDE SEQUENCE [LARGE SCALE GENOMIC DNA]</scope>
</reference>
<dbReference type="InterPro" id="IPR027954">
    <property type="entry name" value="Transcobalamin-like_C"/>
</dbReference>
<dbReference type="Proteomes" id="UP000178377">
    <property type="component" value="Unassembled WGS sequence"/>
</dbReference>
<evidence type="ECO:0000259" key="1">
    <source>
        <dbReference type="Pfam" id="PF14478"/>
    </source>
</evidence>
<evidence type="ECO:0000313" key="3">
    <source>
        <dbReference type="Proteomes" id="UP000178377"/>
    </source>
</evidence>
<evidence type="ECO:0000313" key="2">
    <source>
        <dbReference type="EMBL" id="OGE89925.1"/>
    </source>
</evidence>
<gene>
    <name evidence="2" type="ORF">A2722_00060</name>
</gene>
<comment type="caution">
    <text evidence="2">The sequence shown here is derived from an EMBL/GenBank/DDBJ whole genome shotgun (WGS) entry which is preliminary data.</text>
</comment>
<organism evidence="2 3">
    <name type="scientific">Candidatus Doudnabacteria bacterium RIFCSPHIGHO2_01_FULL_50_11</name>
    <dbReference type="NCBI Taxonomy" id="1817828"/>
    <lineage>
        <taxon>Bacteria</taxon>
        <taxon>Candidatus Doudnaibacteriota</taxon>
    </lineage>
</organism>
<name>A0A1F5PJ11_9BACT</name>
<dbReference type="STRING" id="1817828.A2722_00060"/>
<dbReference type="Gene3D" id="2.170.130.30">
    <property type="match status" value="1"/>
</dbReference>
<dbReference type="Pfam" id="PF14478">
    <property type="entry name" value="DUF4430"/>
    <property type="match status" value="1"/>
</dbReference>
<sequence>MIKRIKILSSLLVVAVLVLGYSIFSQRAQSPVQPVTSGQEQTIAPPQVKGQQSFFYAGIKGETAMSLLKLYHKVETKDFGDLGEMVVAIDGIKPAADEFWAFYVNGKSSTIGASSYKTKDNDQIEWRLETITE</sequence>